<evidence type="ECO:0000256" key="2">
    <source>
        <dbReference type="ARBA" id="ARBA00009047"/>
    </source>
</evidence>
<comment type="function">
    <text evidence="10">Part of the ABC transporter complex MalEFGK involved in maltose/maltodextrin import. Probably responsible for the translocation of the substrate across the membrane.</text>
</comment>
<organism evidence="12 13">
    <name type="scientific">Candidatus Planktophila vernalis</name>
    <dbReference type="NCBI Taxonomy" id="1884907"/>
    <lineage>
        <taxon>Bacteria</taxon>
        <taxon>Bacillati</taxon>
        <taxon>Actinomycetota</taxon>
        <taxon>Actinomycetes</taxon>
        <taxon>Candidatus Nanopelagicales</taxon>
        <taxon>Candidatus Nanopelagicaceae</taxon>
        <taxon>Candidatus Planktophila</taxon>
    </lineage>
</organism>
<proteinExistence type="inferred from homology"/>
<dbReference type="Gene3D" id="1.20.58.370">
    <property type="entry name" value="MalF N-terminal region-like"/>
    <property type="match status" value="1"/>
</dbReference>
<keyword evidence="8 9" id="KW-0472">Membrane</keyword>
<evidence type="ECO:0000313" key="13">
    <source>
        <dbReference type="Proteomes" id="UP000217186"/>
    </source>
</evidence>
<protein>
    <recommendedName>
        <fullName evidence="10">Maltose/maltodextrin transport system permease protein</fullName>
    </recommendedName>
</protein>
<comment type="similarity">
    <text evidence="2 10">Belongs to the binding-protein-dependent transport system permease family. MalFG subfamily.</text>
</comment>
<dbReference type="InterPro" id="IPR035277">
    <property type="entry name" value="MalF_N"/>
</dbReference>
<evidence type="ECO:0000256" key="7">
    <source>
        <dbReference type="ARBA" id="ARBA00022989"/>
    </source>
</evidence>
<dbReference type="InterPro" id="IPR035906">
    <property type="entry name" value="MetI-like_sf"/>
</dbReference>
<reference evidence="12 13" key="1">
    <citation type="submission" date="2016-07" db="EMBL/GenBank/DDBJ databases">
        <title>High microdiversification within the ubiquitous acI lineage of Actinobacteria.</title>
        <authorList>
            <person name="Neuenschwander S.M."/>
            <person name="Salcher M."/>
            <person name="Ghai R."/>
            <person name="Pernthaler J."/>
        </authorList>
    </citation>
    <scope>NUCLEOTIDE SEQUENCE [LARGE SCALE GENOMIC DNA]</scope>
    <source>
        <strain evidence="12">MMS-IIA-15</strain>
    </source>
</reference>
<dbReference type="PROSITE" id="PS50928">
    <property type="entry name" value="ABC_TM1"/>
    <property type="match status" value="1"/>
</dbReference>
<dbReference type="Proteomes" id="UP000217186">
    <property type="component" value="Chromosome"/>
</dbReference>
<gene>
    <name evidence="12" type="ORF">A7sIIA15_06260</name>
</gene>
<feature type="transmembrane region" description="Helical" evidence="9">
    <location>
        <begin position="416"/>
        <end position="435"/>
    </location>
</feature>
<dbReference type="AlphaFoldDB" id="A0A249KUP9"/>
<feature type="transmembrane region" description="Helical" evidence="9">
    <location>
        <begin position="63"/>
        <end position="83"/>
    </location>
</feature>
<feature type="transmembrane region" description="Helical" evidence="9">
    <location>
        <begin position="12"/>
        <end position="32"/>
    </location>
</feature>
<dbReference type="Pfam" id="PF00528">
    <property type="entry name" value="BPD_transp_1"/>
    <property type="match status" value="1"/>
</dbReference>
<dbReference type="Gene3D" id="1.10.3720.10">
    <property type="entry name" value="MetI-like"/>
    <property type="match status" value="1"/>
</dbReference>
<evidence type="ECO:0000256" key="8">
    <source>
        <dbReference type="ARBA" id="ARBA00023136"/>
    </source>
</evidence>
<evidence type="ECO:0000256" key="9">
    <source>
        <dbReference type="RuleBase" id="RU363032"/>
    </source>
</evidence>
<evidence type="ECO:0000256" key="1">
    <source>
        <dbReference type="ARBA" id="ARBA00004651"/>
    </source>
</evidence>
<evidence type="ECO:0000256" key="6">
    <source>
        <dbReference type="ARBA" id="ARBA00022692"/>
    </source>
</evidence>
<keyword evidence="7 9" id="KW-1133">Transmembrane helix</keyword>
<evidence type="ECO:0000256" key="4">
    <source>
        <dbReference type="ARBA" id="ARBA00022475"/>
    </source>
</evidence>
<accession>A0A249KUP9</accession>
<dbReference type="SUPFAM" id="SSF161098">
    <property type="entry name" value="MetI-like"/>
    <property type="match status" value="1"/>
</dbReference>
<keyword evidence="5 10" id="KW-0762">Sugar transport</keyword>
<dbReference type="CDD" id="cd06261">
    <property type="entry name" value="TM_PBP2"/>
    <property type="match status" value="1"/>
</dbReference>
<dbReference type="KEGG" id="pvn:A7sIIA15_06260"/>
<name>A0A249KUP9_9ACTN</name>
<dbReference type="SUPFAM" id="SSF160964">
    <property type="entry name" value="MalF N-terminal region-like"/>
    <property type="match status" value="1"/>
</dbReference>
<evidence type="ECO:0000256" key="10">
    <source>
        <dbReference type="RuleBase" id="RU367050"/>
    </source>
</evidence>
<dbReference type="EMBL" id="CP016776">
    <property type="protein sequence ID" value="ASY20435.1"/>
    <property type="molecule type" value="Genomic_DNA"/>
</dbReference>
<evidence type="ECO:0000256" key="5">
    <source>
        <dbReference type="ARBA" id="ARBA00022597"/>
    </source>
</evidence>
<dbReference type="PANTHER" id="PTHR47314">
    <property type="entry name" value="MALTOSE/MALTODEXTRIN TRANSPORT SYSTEM PERMEASE PROTEIN MALF"/>
    <property type="match status" value="1"/>
</dbReference>
<feature type="transmembrane region" description="Helical" evidence="9">
    <location>
        <begin position="480"/>
        <end position="502"/>
    </location>
</feature>
<feature type="transmembrane region" description="Helical" evidence="9">
    <location>
        <begin position="38"/>
        <end position="56"/>
    </location>
</feature>
<comment type="subcellular location">
    <subcellularLocation>
        <location evidence="1 9">Cell membrane</location>
        <topology evidence="1 9">Multi-pass membrane protein</topology>
    </subcellularLocation>
</comment>
<dbReference type="InterPro" id="IPR000515">
    <property type="entry name" value="MetI-like"/>
</dbReference>
<dbReference type="PANTHER" id="PTHR47314:SF1">
    <property type="entry name" value="MALTOSE_MALTODEXTRIN TRANSPORT SYSTEM PERMEASE PROTEIN MALF"/>
    <property type="match status" value="1"/>
</dbReference>
<dbReference type="RefSeq" id="WP_190279129.1">
    <property type="nucleotide sequence ID" value="NZ_CP016776.1"/>
</dbReference>
<evidence type="ECO:0000313" key="12">
    <source>
        <dbReference type="EMBL" id="ASY20435.1"/>
    </source>
</evidence>
<evidence type="ECO:0000259" key="11">
    <source>
        <dbReference type="PROSITE" id="PS50928"/>
    </source>
</evidence>
<dbReference type="GO" id="GO:0042956">
    <property type="term" value="P:maltodextrin transmembrane transport"/>
    <property type="evidence" value="ECO:0007669"/>
    <property type="project" value="TreeGrafter"/>
</dbReference>
<feature type="domain" description="ABC transmembrane type-1" evidence="11">
    <location>
        <begin position="283"/>
        <end position="501"/>
    </location>
</feature>
<keyword evidence="6 9" id="KW-0812">Transmembrane</keyword>
<sequence>MTYLIRGKVALLLKIIIVGLASAILLMLAQSAFAQREYVISAFLALTILALALTYLTKISIPLKFFIPGILLLIAFVIGPILYTVTMSGFNYKTGNIISKEEAIVQVKIRGIEADPSGTSFDIKLGTYDGKEAILISDITNLKYFISTADSRIPVAANDVTLNEYGVAITAPNFSILTDAQMASADKSFSKIQFQYEGEYFIALEGFEAGIVSRQVLEYLPVTDEFRNLVNGSIYRDNGRGNYALVDDKTAILEPGWRAPIWFENYSKIITDPRVREPLVRVFIWTVAFALLTVLTTFALGLLLALALNRPIFGRRIYRSILVLPYAMPSVMSILIWGGMFNTEFGAINTLFGSDIAWFSDPNFARVAVILVNLWLGFPYFYLISSGSLQAIPSELLEAAAIDGANPRQIFRKITLPLLLQILSPLLIASFAFNFNNFNLIYLLTGGGPRNELDGEIAGATDILISYTYKIAFGTGTQDLGLASAISLIIFVLVASISLYSLKKSKVLETFG</sequence>
<keyword evidence="13" id="KW-1185">Reference proteome</keyword>
<feature type="transmembrane region" description="Helical" evidence="9">
    <location>
        <begin position="320"/>
        <end position="343"/>
    </location>
</feature>
<evidence type="ECO:0000256" key="3">
    <source>
        <dbReference type="ARBA" id="ARBA00022448"/>
    </source>
</evidence>
<feature type="transmembrane region" description="Helical" evidence="9">
    <location>
        <begin position="363"/>
        <end position="383"/>
    </location>
</feature>
<keyword evidence="3 9" id="KW-0813">Transport</keyword>
<keyword evidence="4 10" id="KW-1003">Cell membrane</keyword>
<dbReference type="GO" id="GO:1990060">
    <property type="term" value="C:maltose transport complex"/>
    <property type="evidence" value="ECO:0007669"/>
    <property type="project" value="TreeGrafter"/>
</dbReference>
<dbReference type="GO" id="GO:0015423">
    <property type="term" value="F:ABC-type maltose transporter activity"/>
    <property type="evidence" value="ECO:0007669"/>
    <property type="project" value="TreeGrafter"/>
</dbReference>
<feature type="transmembrane region" description="Helical" evidence="9">
    <location>
        <begin position="282"/>
        <end position="308"/>
    </location>
</feature>